<name>A0ABT2GV92_9MICO</name>
<proteinExistence type="predicted"/>
<protein>
    <recommendedName>
        <fullName evidence="3">YtxH domain-containing protein</fullName>
    </recommendedName>
</protein>
<evidence type="ECO:0008006" key="3">
    <source>
        <dbReference type="Google" id="ProtNLM"/>
    </source>
</evidence>
<gene>
    <name evidence="1" type="ORF">N1027_18445</name>
</gene>
<dbReference type="EMBL" id="JANLCM010000002">
    <property type="protein sequence ID" value="MCS5720115.1"/>
    <property type="molecule type" value="Genomic_DNA"/>
</dbReference>
<reference evidence="1" key="1">
    <citation type="submission" date="2022-08" db="EMBL/GenBank/DDBJ databases">
        <authorList>
            <person name="Deng Y."/>
            <person name="Han X.-F."/>
            <person name="Zhang Y.-Q."/>
        </authorList>
    </citation>
    <scope>NUCLEOTIDE SEQUENCE</scope>
    <source>
        <strain evidence="1">CPCC 205763</strain>
    </source>
</reference>
<organism evidence="1 2">
    <name type="scientific">Herbiconiux aconitum</name>
    <dbReference type="NCBI Taxonomy" id="2970913"/>
    <lineage>
        <taxon>Bacteria</taxon>
        <taxon>Bacillati</taxon>
        <taxon>Actinomycetota</taxon>
        <taxon>Actinomycetes</taxon>
        <taxon>Micrococcales</taxon>
        <taxon>Microbacteriaceae</taxon>
        <taxon>Herbiconiux</taxon>
    </lineage>
</organism>
<keyword evidence="2" id="KW-1185">Reference proteome</keyword>
<dbReference type="Proteomes" id="UP001165584">
    <property type="component" value="Unassembled WGS sequence"/>
</dbReference>
<evidence type="ECO:0000313" key="1">
    <source>
        <dbReference type="EMBL" id="MCS5720115.1"/>
    </source>
</evidence>
<comment type="caution">
    <text evidence="1">The sequence shown here is derived from an EMBL/GenBank/DDBJ whole genome shotgun (WGS) entry which is preliminary data.</text>
</comment>
<accession>A0ABT2GV92</accession>
<evidence type="ECO:0000313" key="2">
    <source>
        <dbReference type="Proteomes" id="UP001165584"/>
    </source>
</evidence>
<dbReference type="RefSeq" id="WP_259509953.1">
    <property type="nucleotide sequence ID" value="NZ_JANLCM010000002.1"/>
</dbReference>
<sequence>MNKILLILVFALGYVLGARAGRKRYEQIREKAQQLWQADQVQSAVHSAGDLLENAAERVGEKAGDVIGKARSKGRDA</sequence>